<dbReference type="InParanoid" id="A0A804HTR6"/>
<dbReference type="Pfam" id="PF13450">
    <property type="entry name" value="NAD_binding_8"/>
    <property type="match status" value="1"/>
</dbReference>
<keyword evidence="2" id="KW-1185">Reference proteome</keyword>
<dbReference type="Proteomes" id="UP000012960">
    <property type="component" value="Unplaced"/>
</dbReference>
<proteinExistence type="predicted"/>
<accession>A0A804HTR6</accession>
<dbReference type="PRINTS" id="PR00419">
    <property type="entry name" value="ADXRDTASE"/>
</dbReference>
<dbReference type="Gene3D" id="3.50.50.60">
    <property type="entry name" value="FAD/NAD(P)-binding domain"/>
    <property type="match status" value="1"/>
</dbReference>
<dbReference type="EnsemblPlants" id="Ma01_t13640.1">
    <property type="protein sequence ID" value="Ma01_p13640.1"/>
    <property type="gene ID" value="Ma01_g13640"/>
</dbReference>
<reference evidence="1" key="1">
    <citation type="submission" date="2021-05" db="UniProtKB">
        <authorList>
            <consortium name="EnsemblPlants"/>
        </authorList>
    </citation>
    <scope>IDENTIFICATION</scope>
    <source>
        <strain evidence="1">subsp. malaccensis</strain>
    </source>
</reference>
<dbReference type="OMA" id="FEANNYP"/>
<evidence type="ECO:0008006" key="3">
    <source>
        <dbReference type="Google" id="ProtNLM"/>
    </source>
</evidence>
<dbReference type="InterPro" id="IPR036188">
    <property type="entry name" value="FAD/NAD-bd_sf"/>
</dbReference>
<organism evidence="1 2">
    <name type="scientific">Musa acuminata subsp. malaccensis</name>
    <name type="common">Wild banana</name>
    <name type="synonym">Musa malaccensis</name>
    <dbReference type="NCBI Taxonomy" id="214687"/>
    <lineage>
        <taxon>Eukaryota</taxon>
        <taxon>Viridiplantae</taxon>
        <taxon>Streptophyta</taxon>
        <taxon>Embryophyta</taxon>
        <taxon>Tracheophyta</taxon>
        <taxon>Spermatophyta</taxon>
        <taxon>Magnoliopsida</taxon>
        <taxon>Liliopsida</taxon>
        <taxon>Zingiberales</taxon>
        <taxon>Musaceae</taxon>
        <taxon>Musa</taxon>
    </lineage>
</organism>
<name>A0A804HTR6_MUSAM</name>
<dbReference type="InterPro" id="IPR050464">
    <property type="entry name" value="Zeta_carotene_desat/Oxidored"/>
</dbReference>
<evidence type="ECO:0000313" key="1">
    <source>
        <dbReference type="EnsemblPlants" id="Ma01_p13640.1"/>
    </source>
</evidence>
<dbReference type="AlphaFoldDB" id="A0A804HTR6"/>
<dbReference type="Gramene" id="Ma01_t13640.1">
    <property type="protein sequence ID" value="Ma01_p13640.1"/>
    <property type="gene ID" value="Ma01_g13640"/>
</dbReference>
<protein>
    <recommendedName>
        <fullName evidence="3">Cyclopropane-fatty-acyl-phospholipid synthase</fullName>
    </recommendedName>
</protein>
<dbReference type="PANTHER" id="PTHR42923">
    <property type="entry name" value="PROTOPORPHYRINOGEN OXIDASE"/>
    <property type="match status" value="1"/>
</dbReference>
<dbReference type="PANTHER" id="PTHR42923:SF17">
    <property type="entry name" value="AMINE OXIDASE DOMAIN-CONTAINING PROTEIN"/>
    <property type="match status" value="1"/>
</dbReference>
<dbReference type="SUPFAM" id="SSF51905">
    <property type="entry name" value="FAD/NAD(P)-binding domain"/>
    <property type="match status" value="1"/>
</dbReference>
<sequence>MRVAVIGAGISGLASAYTLAKAGVDVVLYEKEDYLGGHAKTVTFDGVDLDLGFMVFNRVTYPNMVEFFETLGVDMEISDMSFSVSLDEGKGCEWGSRNGLSSLFAQKTNAFNPSFWRMIREIVKFKGDVLMYLEEHENNPDMDRSETLEHFIKSHGYSELFMRAYLIPICACIWSCPSEGVLHFSAYSVLSFCRNHHLLQ</sequence>
<dbReference type="OrthoDB" id="5977668at2759"/>
<evidence type="ECO:0000313" key="2">
    <source>
        <dbReference type="Proteomes" id="UP000012960"/>
    </source>
</evidence>